<evidence type="ECO:0000259" key="1">
    <source>
        <dbReference type="Pfam" id="PF01261"/>
    </source>
</evidence>
<proteinExistence type="predicted"/>
<dbReference type="Gene3D" id="3.20.20.150">
    <property type="entry name" value="Divalent-metal-dependent TIM barrel enzymes"/>
    <property type="match status" value="1"/>
</dbReference>
<dbReference type="SUPFAM" id="SSF51658">
    <property type="entry name" value="Xylose isomerase-like"/>
    <property type="match status" value="1"/>
</dbReference>
<dbReference type="RefSeq" id="WP_262400970.1">
    <property type="nucleotide sequence ID" value="NZ_JACRTB010000037.1"/>
</dbReference>
<reference evidence="2 3" key="1">
    <citation type="submission" date="2020-08" db="EMBL/GenBank/DDBJ databases">
        <title>Genome public.</title>
        <authorList>
            <person name="Liu C."/>
            <person name="Sun Q."/>
        </authorList>
    </citation>
    <scope>NUCLEOTIDE SEQUENCE [LARGE SCALE GENOMIC DNA]</scope>
    <source>
        <strain evidence="2 3">BX1</strain>
    </source>
</reference>
<dbReference type="InterPro" id="IPR013022">
    <property type="entry name" value="Xyl_isomerase-like_TIM-brl"/>
</dbReference>
<dbReference type="InterPro" id="IPR036237">
    <property type="entry name" value="Xyl_isomerase-like_sf"/>
</dbReference>
<sequence>MNKAYLNIMHTWMFGNIQIADICRKIKAAGFDGIDLSISDDESYSIKNYKISGIQKIASDCGLIVPVASALMKGPTHDLSQSDDGLRWQAIDFVRCCIDAASYAGAKDLLVMPSRIFNTTCHTSRSEDWKRSAESLAICAEYAKRQGVSLMLEPLNRQRVTMVRNMEEGLKMICDVGEDNVYLVPDIYQMSMEEPKGLVNSIRKYGKWIRNIHVADSTRHVPGTGNYNWNEILTALWEVGYRGPLSHEPVFIDFDAARVSSDFGYEKKFIRELKIGVSFMHAQMDAIKFVSNTHYGA</sequence>
<feature type="domain" description="Xylose isomerase-like TIM barrel" evidence="1">
    <location>
        <begin position="24"/>
        <end position="249"/>
    </location>
</feature>
<accession>A0ABR7NME0</accession>
<dbReference type="PANTHER" id="PTHR12110">
    <property type="entry name" value="HYDROXYPYRUVATE ISOMERASE"/>
    <property type="match status" value="1"/>
</dbReference>
<dbReference type="Proteomes" id="UP000658131">
    <property type="component" value="Unassembled WGS sequence"/>
</dbReference>
<dbReference type="InterPro" id="IPR050312">
    <property type="entry name" value="IolE/XylAMocC-like"/>
</dbReference>
<dbReference type="PANTHER" id="PTHR12110:SF21">
    <property type="entry name" value="XYLOSE ISOMERASE-LIKE TIM BARREL DOMAIN-CONTAINING PROTEIN"/>
    <property type="match status" value="1"/>
</dbReference>
<protein>
    <submittedName>
        <fullName evidence="2">TIM barrel protein</fullName>
    </submittedName>
</protein>
<evidence type="ECO:0000313" key="3">
    <source>
        <dbReference type="Proteomes" id="UP000658131"/>
    </source>
</evidence>
<evidence type="ECO:0000313" key="2">
    <source>
        <dbReference type="EMBL" id="MBC8577578.1"/>
    </source>
</evidence>
<dbReference type="EMBL" id="JACRTB010000037">
    <property type="protein sequence ID" value="MBC8577578.1"/>
    <property type="molecule type" value="Genomic_DNA"/>
</dbReference>
<comment type="caution">
    <text evidence="2">The sequence shown here is derived from an EMBL/GenBank/DDBJ whole genome shotgun (WGS) entry which is preliminary data.</text>
</comment>
<keyword evidence="3" id="KW-1185">Reference proteome</keyword>
<organism evidence="2 3">
    <name type="scientific">Yanshouia hominis</name>
    <dbReference type="NCBI Taxonomy" id="2763673"/>
    <lineage>
        <taxon>Bacteria</taxon>
        <taxon>Bacillati</taxon>
        <taxon>Bacillota</taxon>
        <taxon>Clostridia</taxon>
        <taxon>Eubacteriales</taxon>
        <taxon>Oscillospiraceae</taxon>
        <taxon>Yanshouia</taxon>
    </lineage>
</organism>
<dbReference type="Pfam" id="PF01261">
    <property type="entry name" value="AP_endonuc_2"/>
    <property type="match status" value="1"/>
</dbReference>
<name>A0ABR7NME0_9FIRM</name>
<gene>
    <name evidence="2" type="ORF">H8717_14350</name>
</gene>